<name>A0A1K0IMG8_CUPNE</name>
<keyword evidence="1" id="KW-0812">Transmembrane</keyword>
<keyword evidence="1" id="KW-1133">Transmembrane helix</keyword>
<feature type="transmembrane region" description="Helical" evidence="1">
    <location>
        <begin position="89"/>
        <end position="112"/>
    </location>
</feature>
<accession>A0A1K0IMG8</accession>
<evidence type="ECO:0000313" key="2">
    <source>
        <dbReference type="EMBL" id="SCU88139.1"/>
    </source>
</evidence>
<dbReference type="AlphaFoldDB" id="A0A1K0IMG8"/>
<gene>
    <name evidence="2" type="ORF">CNECB9_4820010</name>
</gene>
<evidence type="ECO:0000256" key="1">
    <source>
        <dbReference type="SAM" id="Phobius"/>
    </source>
</evidence>
<protein>
    <submittedName>
        <fullName evidence="2">Uncharacterized protein</fullName>
    </submittedName>
</protein>
<feature type="transmembrane region" description="Helical" evidence="1">
    <location>
        <begin position="20"/>
        <end position="37"/>
    </location>
</feature>
<keyword evidence="1" id="KW-0472">Membrane</keyword>
<proteinExistence type="predicted"/>
<feature type="transmembrane region" description="Helical" evidence="1">
    <location>
        <begin position="49"/>
        <end position="68"/>
    </location>
</feature>
<feature type="transmembrane region" description="Helical" evidence="1">
    <location>
        <begin position="124"/>
        <end position="146"/>
    </location>
</feature>
<sequence>MISAMPLTAEAPSNKQRLLVRYFTATLIDLVVLNLFVEYSGNVSIDSFTTSLLAAVLLQVLLKLTLAIEHKVAAYFEAKPGALMRFLRFFFAWLLLFGSKFVILEALAVAFGDKVRFDGALHGLVTLIAVIVTMLIAEEAVVRFYYRLGESDSSSKSATDGKEVDAAQ</sequence>
<dbReference type="RefSeq" id="WP_340528348.1">
    <property type="nucleotide sequence ID" value="NZ_FMSH01000426.1"/>
</dbReference>
<reference evidence="2" key="1">
    <citation type="submission" date="2016-09" db="EMBL/GenBank/DDBJ databases">
        <authorList>
            <person name="Capua I."/>
            <person name="De Benedictis P."/>
            <person name="Joannis T."/>
            <person name="Lombin L.H."/>
            <person name="Cattoli G."/>
        </authorList>
    </citation>
    <scope>NUCLEOTIDE SEQUENCE</scope>
    <source>
        <strain evidence="2">B9</strain>
    </source>
</reference>
<organism evidence="2">
    <name type="scientific">Cupriavidus necator</name>
    <name type="common">Alcaligenes eutrophus</name>
    <name type="synonym">Ralstonia eutropha</name>
    <dbReference type="NCBI Taxonomy" id="106590"/>
    <lineage>
        <taxon>Bacteria</taxon>
        <taxon>Pseudomonadati</taxon>
        <taxon>Pseudomonadota</taxon>
        <taxon>Betaproteobacteria</taxon>
        <taxon>Burkholderiales</taxon>
        <taxon>Burkholderiaceae</taxon>
        <taxon>Cupriavidus</taxon>
    </lineage>
</organism>
<dbReference type="EMBL" id="FMSH01000426">
    <property type="protein sequence ID" value="SCU88139.1"/>
    <property type="molecule type" value="Genomic_DNA"/>
</dbReference>